<evidence type="ECO:0000256" key="6">
    <source>
        <dbReference type="ARBA" id="ARBA00023136"/>
    </source>
</evidence>
<dbReference type="GO" id="GO:0015562">
    <property type="term" value="F:efflux transmembrane transporter activity"/>
    <property type="evidence" value="ECO:0007669"/>
    <property type="project" value="InterPro"/>
</dbReference>
<reference evidence="12" key="1">
    <citation type="submission" date="2017-06" db="EMBL/GenBank/DDBJ databases">
        <authorList>
            <person name="Rodrigo-Torres L."/>
            <person name="Arahal R.D."/>
            <person name="Lucena T."/>
        </authorList>
    </citation>
    <scope>NUCLEOTIDE SEQUENCE [LARGE SCALE GENOMIC DNA]</scope>
    <source>
        <strain evidence="12">CECT 9190</strain>
    </source>
</reference>
<evidence type="ECO:0000256" key="1">
    <source>
        <dbReference type="ARBA" id="ARBA00004370"/>
    </source>
</evidence>
<dbReference type="PROSITE" id="PS51257">
    <property type="entry name" value="PROKAR_LIPOPROTEIN"/>
    <property type="match status" value="1"/>
</dbReference>
<gene>
    <name evidence="11" type="primary">mdtP</name>
    <name evidence="11" type="ORF">PMAL9190_03319</name>
</gene>
<keyword evidence="7 10" id="KW-0564">Palmitate</keyword>
<protein>
    <submittedName>
        <fullName evidence="11">Multidrug resistance outer membrane protein MdtP</fullName>
    </submittedName>
</protein>
<dbReference type="Pfam" id="PF02321">
    <property type="entry name" value="OEP"/>
    <property type="match status" value="2"/>
</dbReference>
<dbReference type="AlphaFoldDB" id="A0A1Y6MQE6"/>
<comment type="subcellular location">
    <subcellularLocation>
        <location evidence="10">Cell outer membrane</location>
        <topology evidence="10">Lipid-anchor</topology>
    </subcellularLocation>
    <subcellularLocation>
        <location evidence="1">Membrane</location>
    </subcellularLocation>
</comment>
<evidence type="ECO:0000256" key="8">
    <source>
        <dbReference type="ARBA" id="ARBA00023288"/>
    </source>
</evidence>
<evidence type="ECO:0000256" key="3">
    <source>
        <dbReference type="ARBA" id="ARBA00022452"/>
    </source>
</evidence>
<keyword evidence="3 10" id="KW-1134">Transmembrane beta strand</keyword>
<evidence type="ECO:0000256" key="2">
    <source>
        <dbReference type="ARBA" id="ARBA00007613"/>
    </source>
</evidence>
<dbReference type="Proteomes" id="UP000195963">
    <property type="component" value="Unassembled WGS sequence"/>
</dbReference>
<dbReference type="Gene3D" id="1.20.1600.10">
    <property type="entry name" value="Outer membrane efflux proteins (OEP)"/>
    <property type="match status" value="1"/>
</dbReference>
<evidence type="ECO:0000256" key="9">
    <source>
        <dbReference type="ARBA" id="ARBA00037313"/>
    </source>
</evidence>
<keyword evidence="5 10" id="KW-0732">Signal</keyword>
<feature type="signal peptide" evidence="10">
    <location>
        <begin position="1"/>
        <end position="25"/>
    </location>
</feature>
<sequence length="467" mass="51442">MKAFYTSRIAASLVAALLLSACSMAPPSEPPHHSLLTAKQVQLYQHDLINIKTDWWTQFNDPQLNQLITLGLTNNLTLQQAQQRIELATQQVALAQAGDKPSVNLNVSGGAIGANLNAFSPHNAQYSALGMLLPSFSYQFDFWGKNKAIIAAATNQKLSLEAQAVQAKLLLSAAMTSSYFTLQNNYRLERDIELLLRETNKQKAVINDQIKRGLATKAELFQQQGDIDKLSAQLSMTKTQQQLAKNQLALYVAKTPQQLGTLLAPNAEPIKQLNNITTIPINLLGRRADIIANKWLVEANRQGIKHAKAAYYPDMNLMVMGVFQKLSSMNPADLFLSGATVATTLPLYDGGVRDANYASANIDYDQAVTVYNQSVLTAVKQASDAIVNLQEALQQQALSVASTTQYQQAYMLFKHRYQRGLASFSEMNNAQIKWHQQVIQTTNADNATLQNQLQLIVALGGGYNSQQ</sequence>
<dbReference type="InterPro" id="IPR010131">
    <property type="entry name" value="MdtP/NodT-like"/>
</dbReference>
<proteinExistence type="inferred from homology"/>
<dbReference type="PANTHER" id="PTHR30203">
    <property type="entry name" value="OUTER MEMBRANE CATION EFFLUX PROTEIN"/>
    <property type="match status" value="1"/>
</dbReference>
<evidence type="ECO:0000256" key="7">
    <source>
        <dbReference type="ARBA" id="ARBA00023139"/>
    </source>
</evidence>
<evidence type="ECO:0000256" key="4">
    <source>
        <dbReference type="ARBA" id="ARBA00022692"/>
    </source>
</evidence>
<dbReference type="InterPro" id="IPR003423">
    <property type="entry name" value="OMP_efflux"/>
</dbReference>
<evidence type="ECO:0000313" key="12">
    <source>
        <dbReference type="Proteomes" id="UP000195963"/>
    </source>
</evidence>
<accession>A0A1Y6MQE6</accession>
<dbReference type="PANTHER" id="PTHR30203:SF20">
    <property type="entry name" value="MULTIDRUG RESISTANCE OUTER MEMBRANE PROTEIN MDTP-RELATED"/>
    <property type="match status" value="1"/>
</dbReference>
<dbReference type="GO" id="GO:0009279">
    <property type="term" value="C:cell outer membrane"/>
    <property type="evidence" value="ECO:0007669"/>
    <property type="project" value="UniProtKB-SubCell"/>
</dbReference>
<dbReference type="Gene3D" id="2.20.200.10">
    <property type="entry name" value="Outer membrane efflux proteins (OEP)"/>
    <property type="match status" value="1"/>
</dbReference>
<name>A0A1Y6MQE6_9GAMM</name>
<dbReference type="EMBL" id="FYAK01000010">
    <property type="protein sequence ID" value="SMY38020.1"/>
    <property type="molecule type" value="Genomic_DNA"/>
</dbReference>
<dbReference type="SUPFAM" id="SSF56954">
    <property type="entry name" value="Outer membrane efflux proteins (OEP)"/>
    <property type="match status" value="1"/>
</dbReference>
<keyword evidence="12" id="KW-1185">Reference proteome</keyword>
<dbReference type="NCBIfam" id="TIGR01845">
    <property type="entry name" value="outer_NodT"/>
    <property type="match status" value="1"/>
</dbReference>
<keyword evidence="4 10" id="KW-0812">Transmembrane</keyword>
<evidence type="ECO:0000256" key="5">
    <source>
        <dbReference type="ARBA" id="ARBA00022729"/>
    </source>
</evidence>
<feature type="chain" id="PRO_5011835390" evidence="10">
    <location>
        <begin position="26"/>
        <end position="467"/>
    </location>
</feature>
<dbReference type="RefSeq" id="WP_087846126.1">
    <property type="nucleotide sequence ID" value="NZ_FYAK01000010.1"/>
</dbReference>
<comment type="similarity">
    <text evidence="2 10">Belongs to the outer membrane factor (OMF) (TC 1.B.17) family.</text>
</comment>
<keyword evidence="6 10" id="KW-0472">Membrane</keyword>
<evidence type="ECO:0000256" key="10">
    <source>
        <dbReference type="RuleBase" id="RU362097"/>
    </source>
</evidence>
<comment type="function">
    <text evidence="9">Could be involved in resistance to puromycin, acriflavine and tetraphenylarsonium chloride.</text>
</comment>
<organism evidence="11 12">
    <name type="scientific">Photobacterium malacitanum</name>
    <dbReference type="NCBI Taxonomy" id="2204294"/>
    <lineage>
        <taxon>Bacteria</taxon>
        <taxon>Pseudomonadati</taxon>
        <taxon>Pseudomonadota</taxon>
        <taxon>Gammaproteobacteria</taxon>
        <taxon>Vibrionales</taxon>
        <taxon>Vibrionaceae</taxon>
        <taxon>Photobacterium</taxon>
    </lineage>
</organism>
<evidence type="ECO:0000313" key="11">
    <source>
        <dbReference type="EMBL" id="SMY38020.1"/>
    </source>
</evidence>
<keyword evidence="8 10" id="KW-0449">Lipoprotein</keyword>